<dbReference type="PIRSF" id="PIRSF002703">
    <property type="entry name" value="Thaumatin"/>
    <property type="match status" value="1"/>
</dbReference>
<evidence type="ECO:0000256" key="2">
    <source>
        <dbReference type="PIRSR" id="PIRSR002703-1"/>
    </source>
</evidence>
<feature type="disulfide bond" evidence="2">
    <location>
        <begin position="141"/>
        <end position="219"/>
    </location>
</feature>
<keyword evidence="5" id="KW-1185">Reference proteome</keyword>
<feature type="signal peptide" evidence="3">
    <location>
        <begin position="1"/>
        <end position="23"/>
    </location>
</feature>
<evidence type="ECO:0000313" key="4">
    <source>
        <dbReference type="EMBL" id="GMN33258.1"/>
    </source>
</evidence>
<feature type="disulfide bond" evidence="2">
    <location>
        <begin position="66"/>
        <end position="81"/>
    </location>
</feature>
<dbReference type="EMBL" id="BTGU01000004">
    <property type="protein sequence ID" value="GMN33258.1"/>
    <property type="molecule type" value="Genomic_DNA"/>
</dbReference>
<dbReference type="Gramene" id="FCD_00011645-RA">
    <property type="protein sequence ID" value="FCD_00011645-RA:cds"/>
    <property type="gene ID" value="FCD_00011645"/>
</dbReference>
<feature type="disulfide bond" evidence="2">
    <location>
        <begin position="86"/>
        <end position="91"/>
    </location>
</feature>
<gene>
    <name evidence="4" type="ORF">TIFTF001_004060</name>
</gene>
<organism evidence="4 5">
    <name type="scientific">Ficus carica</name>
    <name type="common">Common fig</name>
    <dbReference type="NCBI Taxonomy" id="3494"/>
    <lineage>
        <taxon>Eukaryota</taxon>
        <taxon>Viridiplantae</taxon>
        <taxon>Streptophyta</taxon>
        <taxon>Embryophyta</taxon>
        <taxon>Tracheophyta</taxon>
        <taxon>Spermatophyta</taxon>
        <taxon>Magnoliopsida</taxon>
        <taxon>eudicotyledons</taxon>
        <taxon>Gunneridae</taxon>
        <taxon>Pentapetalae</taxon>
        <taxon>rosids</taxon>
        <taxon>fabids</taxon>
        <taxon>Rosales</taxon>
        <taxon>Moraceae</taxon>
        <taxon>Ficeae</taxon>
        <taxon>Ficus</taxon>
    </lineage>
</organism>
<dbReference type="PROSITE" id="PS51367">
    <property type="entry name" value="THAUMATIN_2"/>
    <property type="match status" value="1"/>
</dbReference>
<accession>A0AA87ZBL3</accession>
<dbReference type="PANTHER" id="PTHR31048">
    <property type="entry name" value="OS03G0233200 PROTEIN"/>
    <property type="match status" value="1"/>
</dbReference>
<dbReference type="InterPro" id="IPR037176">
    <property type="entry name" value="Osmotin/thaumatin-like_sf"/>
</dbReference>
<evidence type="ECO:0000256" key="1">
    <source>
        <dbReference type="ARBA" id="ARBA00010607"/>
    </source>
</evidence>
<dbReference type="AlphaFoldDB" id="A0AA87ZBL3"/>
<keyword evidence="2" id="KW-1015">Disulfide bond</keyword>
<dbReference type="Proteomes" id="UP001187192">
    <property type="component" value="Unassembled WGS sequence"/>
</dbReference>
<evidence type="ECO:0000256" key="3">
    <source>
        <dbReference type="SAM" id="SignalP"/>
    </source>
</evidence>
<proteinExistence type="inferred from homology"/>
<keyword evidence="3" id="KW-0732">Signal</keyword>
<sequence length="234" mass="24757">MFEGIWITSTYALVFLSPHLCSALLSTAGAPPWLPATGFLQLLPGESQTLSVPPDWTGRLWGQTLCNQVSGSSTTAGRFSCATGHCSPAECPIGGTATTLAEFTLNGGAGAGRLNAYLVSLVHGFNLPMAVVTWGGTAGNCTESGSFIDLNENCPRELRVVYSERTVGCRSPCEVFGEPYYYCTAWKYSDGAASGDCKANSYSEFFGGSCPLGSLTFTCASKDYIVSFCPSSRY</sequence>
<dbReference type="InterPro" id="IPR001938">
    <property type="entry name" value="Thaumatin"/>
</dbReference>
<dbReference type="Pfam" id="PF00314">
    <property type="entry name" value="Thaumatin"/>
    <property type="match status" value="1"/>
</dbReference>
<comment type="caution">
    <text evidence="4">The sequence shown here is derived from an EMBL/GenBank/DDBJ whole genome shotgun (WGS) entry which is preliminary data.</text>
</comment>
<feature type="disulfide bond" evidence="2">
    <location>
        <begin position="183"/>
        <end position="197"/>
    </location>
</feature>
<evidence type="ECO:0000313" key="5">
    <source>
        <dbReference type="Proteomes" id="UP001187192"/>
    </source>
</evidence>
<dbReference type="Gene3D" id="2.60.110.10">
    <property type="entry name" value="Thaumatin"/>
    <property type="match status" value="1"/>
</dbReference>
<reference evidence="4" key="1">
    <citation type="submission" date="2023-07" db="EMBL/GenBank/DDBJ databases">
        <title>draft genome sequence of fig (Ficus carica).</title>
        <authorList>
            <person name="Takahashi T."/>
            <person name="Nishimura K."/>
        </authorList>
    </citation>
    <scope>NUCLEOTIDE SEQUENCE</scope>
</reference>
<evidence type="ECO:0008006" key="6">
    <source>
        <dbReference type="Google" id="ProtNLM"/>
    </source>
</evidence>
<comment type="similarity">
    <text evidence="1">Belongs to the thaumatin family.</text>
</comment>
<feature type="disulfide bond" evidence="2">
    <location>
        <begin position="154"/>
        <end position="169"/>
    </location>
</feature>
<name>A0AA87ZBL3_FICCA</name>
<dbReference type="SUPFAM" id="SSF49870">
    <property type="entry name" value="Osmotin, thaumatin-like protein"/>
    <property type="match status" value="1"/>
</dbReference>
<protein>
    <recommendedName>
        <fullName evidence="6">Thaumatin-like protein</fullName>
    </recommendedName>
</protein>
<feature type="chain" id="PRO_5041652914" description="Thaumatin-like protein" evidence="3">
    <location>
        <begin position="24"/>
        <end position="234"/>
    </location>
</feature>
<dbReference type="SMART" id="SM00205">
    <property type="entry name" value="THN"/>
    <property type="match status" value="1"/>
</dbReference>